<dbReference type="Gene3D" id="3.40.50.620">
    <property type="entry name" value="HUPs"/>
    <property type="match status" value="2"/>
</dbReference>
<feature type="domain" description="Methionyl/Valyl/Leucyl/Isoleucyl-tRNA synthetase anticodon-binding" evidence="11">
    <location>
        <begin position="621"/>
        <end position="786"/>
    </location>
</feature>
<feature type="short sequence motif" description="'HIGH' region" evidence="9">
    <location>
        <begin position="40"/>
        <end position="50"/>
    </location>
</feature>
<dbReference type="Pfam" id="PF00133">
    <property type="entry name" value="tRNA-synt_1"/>
    <property type="match status" value="1"/>
</dbReference>
<proteinExistence type="inferred from homology"/>
<dbReference type="Pfam" id="PF10458">
    <property type="entry name" value="Val_tRNA-synt_C"/>
    <property type="match status" value="1"/>
</dbReference>
<gene>
    <name evidence="9" type="primary">valS</name>
    <name evidence="13" type="ORF">QJ043_07415</name>
</gene>
<comment type="domain">
    <text evidence="9">The C-terminal coiled-coil domain is crucial for aminoacylation activity.</text>
</comment>
<evidence type="ECO:0000259" key="11">
    <source>
        <dbReference type="Pfam" id="PF08264"/>
    </source>
</evidence>
<evidence type="ECO:0000256" key="7">
    <source>
        <dbReference type="ARBA" id="ARBA00023146"/>
    </source>
</evidence>
<comment type="subcellular location">
    <subcellularLocation>
        <location evidence="9">Cytoplasm</location>
    </subcellularLocation>
</comment>
<reference evidence="13" key="1">
    <citation type="submission" date="2023-05" db="EMBL/GenBank/DDBJ databases">
        <title>[olsenella] sp. nov., isolated from a pig farm feces dump.</title>
        <authorList>
            <person name="Chang Y.-H."/>
        </authorList>
    </citation>
    <scope>NUCLEOTIDE SEQUENCE</scope>
    <source>
        <strain evidence="13">YH-ols2217</strain>
    </source>
</reference>
<dbReference type="RefSeq" id="WP_283713145.1">
    <property type="nucleotide sequence ID" value="NZ_JASJEW010000002.1"/>
</dbReference>
<evidence type="ECO:0000259" key="10">
    <source>
        <dbReference type="Pfam" id="PF00133"/>
    </source>
</evidence>
<comment type="caution">
    <text evidence="13">The sequence shown here is derived from an EMBL/GenBank/DDBJ whole genome shotgun (WGS) entry which is preliminary data.</text>
</comment>
<keyword evidence="7 9" id="KW-0030">Aminoacyl-tRNA synthetase</keyword>
<dbReference type="Gene3D" id="2.170.220.10">
    <property type="match status" value="1"/>
</dbReference>
<dbReference type="InterPro" id="IPR002303">
    <property type="entry name" value="Valyl-tRNA_ligase"/>
</dbReference>
<dbReference type="InterPro" id="IPR001412">
    <property type="entry name" value="aa-tRNA-synth_I_CS"/>
</dbReference>
<dbReference type="NCBIfam" id="NF004349">
    <property type="entry name" value="PRK05729.1"/>
    <property type="match status" value="1"/>
</dbReference>
<keyword evidence="1 9" id="KW-0963">Cytoplasm</keyword>
<evidence type="ECO:0000256" key="6">
    <source>
        <dbReference type="ARBA" id="ARBA00023054"/>
    </source>
</evidence>
<dbReference type="NCBIfam" id="TIGR00422">
    <property type="entry name" value="valS"/>
    <property type="match status" value="1"/>
</dbReference>
<dbReference type="InterPro" id="IPR019499">
    <property type="entry name" value="Val-tRNA_synth_tRNA-bd"/>
</dbReference>
<evidence type="ECO:0000256" key="8">
    <source>
        <dbReference type="ARBA" id="ARBA00047552"/>
    </source>
</evidence>
<comment type="domain">
    <text evidence="9">ValRS has two distinct active sites: one for aminoacylation and one for editing. The misactivated threonine is translocated from the active site to the editing site.</text>
</comment>
<accession>A0ABT6ZLH8</accession>
<organism evidence="13 14">
    <name type="scientific">Kribbibacterium absianum</name>
    <dbReference type="NCBI Taxonomy" id="3044210"/>
    <lineage>
        <taxon>Bacteria</taxon>
        <taxon>Bacillati</taxon>
        <taxon>Actinomycetota</taxon>
        <taxon>Coriobacteriia</taxon>
        <taxon>Coriobacteriales</taxon>
        <taxon>Kribbibacteriaceae</taxon>
        <taxon>Kribbibacterium</taxon>
    </lineage>
</organism>
<evidence type="ECO:0000256" key="5">
    <source>
        <dbReference type="ARBA" id="ARBA00022917"/>
    </source>
</evidence>
<dbReference type="PROSITE" id="PS00178">
    <property type="entry name" value="AA_TRNA_LIGASE_I"/>
    <property type="match status" value="1"/>
</dbReference>
<dbReference type="Gene3D" id="1.10.730.10">
    <property type="entry name" value="Isoleucyl-tRNA Synthetase, Domain 1"/>
    <property type="match status" value="1"/>
</dbReference>
<comment type="similarity">
    <text evidence="9">Belongs to the class-I aminoacyl-tRNA synthetase family. ValS type 1 subfamily.</text>
</comment>
<dbReference type="GO" id="GO:0004832">
    <property type="term" value="F:valine-tRNA ligase activity"/>
    <property type="evidence" value="ECO:0007669"/>
    <property type="project" value="UniProtKB-EC"/>
</dbReference>
<dbReference type="EC" id="6.1.1.9" evidence="9"/>
<comment type="caution">
    <text evidence="9">Lacks conserved residue(s) required for the propagation of feature annotation.</text>
</comment>
<evidence type="ECO:0000256" key="2">
    <source>
        <dbReference type="ARBA" id="ARBA00022598"/>
    </source>
</evidence>
<dbReference type="InterPro" id="IPR014729">
    <property type="entry name" value="Rossmann-like_a/b/a_fold"/>
</dbReference>
<evidence type="ECO:0000256" key="3">
    <source>
        <dbReference type="ARBA" id="ARBA00022741"/>
    </source>
</evidence>
<dbReference type="InterPro" id="IPR009080">
    <property type="entry name" value="tRNAsynth_Ia_anticodon-bd"/>
</dbReference>
<dbReference type="Gene3D" id="1.10.287.380">
    <property type="entry name" value="Valyl-tRNA synthetase, C-terminal domain"/>
    <property type="match status" value="1"/>
</dbReference>
<feature type="domain" description="Valyl-tRNA synthetase tRNA-binding arm" evidence="12">
    <location>
        <begin position="847"/>
        <end position="912"/>
    </location>
</feature>
<dbReference type="PANTHER" id="PTHR11946:SF93">
    <property type="entry name" value="VALINE--TRNA LIGASE, CHLOROPLASTIC_MITOCHONDRIAL 2"/>
    <property type="match status" value="1"/>
</dbReference>
<dbReference type="SUPFAM" id="SSF50677">
    <property type="entry name" value="ValRS/IleRS/LeuRS editing domain"/>
    <property type="match status" value="1"/>
</dbReference>
<dbReference type="InterPro" id="IPR010978">
    <property type="entry name" value="tRNA-bd_arm"/>
</dbReference>
<keyword evidence="2 9" id="KW-0436">Ligase</keyword>
<evidence type="ECO:0000256" key="4">
    <source>
        <dbReference type="ARBA" id="ARBA00022840"/>
    </source>
</evidence>
<keyword evidence="14" id="KW-1185">Reference proteome</keyword>
<evidence type="ECO:0000313" key="13">
    <source>
        <dbReference type="EMBL" id="MDJ1129903.1"/>
    </source>
</evidence>
<dbReference type="PRINTS" id="PR00986">
    <property type="entry name" value="TRNASYNTHVAL"/>
</dbReference>
<dbReference type="HAMAP" id="MF_02004">
    <property type="entry name" value="Val_tRNA_synth_type1"/>
    <property type="match status" value="1"/>
</dbReference>
<dbReference type="InterPro" id="IPR037118">
    <property type="entry name" value="Val-tRNA_synth_C_sf"/>
</dbReference>
<dbReference type="Gene3D" id="3.90.740.10">
    <property type="entry name" value="Valyl/Leucyl/Isoleucyl-tRNA synthetase, editing domain"/>
    <property type="match status" value="1"/>
</dbReference>
<name>A0ABT6ZLH8_9ACTN</name>
<comment type="catalytic activity">
    <reaction evidence="8 9">
        <text>tRNA(Val) + L-valine + ATP = L-valyl-tRNA(Val) + AMP + diphosphate</text>
        <dbReference type="Rhea" id="RHEA:10704"/>
        <dbReference type="Rhea" id="RHEA-COMP:9672"/>
        <dbReference type="Rhea" id="RHEA-COMP:9708"/>
        <dbReference type="ChEBI" id="CHEBI:30616"/>
        <dbReference type="ChEBI" id="CHEBI:33019"/>
        <dbReference type="ChEBI" id="CHEBI:57762"/>
        <dbReference type="ChEBI" id="CHEBI:78442"/>
        <dbReference type="ChEBI" id="CHEBI:78537"/>
        <dbReference type="ChEBI" id="CHEBI:456215"/>
        <dbReference type="EC" id="6.1.1.9"/>
    </reaction>
</comment>
<sequence>MPKNYDPSTVEPQLVEKWIDAGCYQRSKGVGDCTVTIPPPNVTGILHMGHAMDDTIQDAIVRYNRMRGRSTRWIIGCDHAGISTQTKVDKKLKSEGKSRLEMGREQFVDACWDWTHEYGGTIVKQIKRMGCSGDFADQKFTLDKDYAWAVRKVFCDWYHDGLIYRGKRIVNWCPSCNTAISDDEAEYKDETGHLWYLQYPLKEPVNGIDHITVATTRPETMLGDTGIAVSADDEYASQFVGATVVLPIVGREIPVFSDWHVDAGFGTGFVKVTPAHDPNDYAMGQAHDLPQVNIFDENAVVVDGYGEFSGMGRDEARDAVVAWFEGHGLLEKVEEHEHSVMHCYRCDTKLEPWLSEQWFVAVDKLKGPATEVVKSGAVRFHPERWEQTYLTWMDNLKDWCISRQLWWGHRIPVFTCPDCGWEDACMDDVDVCPVCGSRHVTQDPDVLDTWFSSQLWPFATQGWPLHEEEMEGHYPTKVLVTARDIIALWVARMVMSSLYFTDRIPFDDVVIYATILAKDGSRMSKSKGNGVDPMILIEKYGADAMRHNLLTLMTNNQDVKFDAEFKEVKGEDGKKVKVFEKSPRTEQAKGFVTKIWNASRFLLMNMDGYEPGAPVAETAEDAWMLSRLAKMVAQDTEWMEGYQLGDYARETQAFFWGELCDWYIELCKGRLQSDDPAVRLGAQRNLVFVLDASLRLLHPGMPFVTEAVWDQMPVSALDLAEFDGDEDAAQHDGRFLMEAAWPDPEALAQYVNDEAEYDFDLARRLIAGVRSIRARYRLSPRQVLDVDVKAAPYDAQRLLAQGDFVRSVGCVGELLVGTGEEVGKPAGSVTIVDPAFEAYVKVGDLVDFAAEKKRLEKDLAKAEKELNGTKKTLANPGFLAKAAPEVVATKTARVDELEETVKRLAAQLADLA</sequence>
<evidence type="ECO:0000259" key="12">
    <source>
        <dbReference type="Pfam" id="PF10458"/>
    </source>
</evidence>
<dbReference type="InterPro" id="IPR013155">
    <property type="entry name" value="M/V/L/I-tRNA-synth_anticd-bd"/>
</dbReference>
<comment type="function">
    <text evidence="9">Catalyzes the attachment of valine to tRNA(Val). As ValRS can inadvertently accommodate and process structurally similar amino acids such as threonine, to avoid such errors, it has a 'posttransfer' editing activity that hydrolyzes mischarged Thr-tRNA(Val) in a tRNA-dependent manner.</text>
</comment>
<feature type="binding site" evidence="9">
    <location>
        <position position="525"/>
    </location>
    <ligand>
        <name>ATP</name>
        <dbReference type="ChEBI" id="CHEBI:30616"/>
    </ligand>
</feature>
<dbReference type="PANTHER" id="PTHR11946">
    <property type="entry name" value="VALYL-TRNA SYNTHETASES"/>
    <property type="match status" value="1"/>
</dbReference>
<keyword evidence="5 9" id="KW-0648">Protein biosynthesis</keyword>
<dbReference type="Pfam" id="PF08264">
    <property type="entry name" value="Anticodon_1"/>
    <property type="match status" value="1"/>
</dbReference>
<dbReference type="InterPro" id="IPR002300">
    <property type="entry name" value="aa-tRNA-synth_Ia"/>
</dbReference>
<feature type="coiled-coil region" evidence="9">
    <location>
        <begin position="845"/>
        <end position="907"/>
    </location>
</feature>
<protein>
    <recommendedName>
        <fullName evidence="9">Valine--tRNA ligase</fullName>
        <ecNumber evidence="9">6.1.1.9</ecNumber>
    </recommendedName>
    <alternativeName>
        <fullName evidence="9">Valyl-tRNA synthetase</fullName>
        <shortName evidence="9">ValRS</shortName>
    </alternativeName>
</protein>
<keyword evidence="4 9" id="KW-0067">ATP-binding</keyword>
<dbReference type="Proteomes" id="UP001431693">
    <property type="component" value="Unassembled WGS sequence"/>
</dbReference>
<evidence type="ECO:0000256" key="9">
    <source>
        <dbReference type="HAMAP-Rule" id="MF_02004"/>
    </source>
</evidence>
<dbReference type="InterPro" id="IPR033705">
    <property type="entry name" value="Anticodon_Ia_Val"/>
</dbReference>
<comment type="subunit">
    <text evidence="9">Monomer.</text>
</comment>
<keyword evidence="3 9" id="KW-0547">Nucleotide-binding</keyword>
<dbReference type="SUPFAM" id="SSF52374">
    <property type="entry name" value="Nucleotidylyl transferase"/>
    <property type="match status" value="1"/>
</dbReference>
<evidence type="ECO:0000256" key="1">
    <source>
        <dbReference type="ARBA" id="ARBA00022490"/>
    </source>
</evidence>
<dbReference type="SUPFAM" id="SSF47323">
    <property type="entry name" value="Anticodon-binding domain of a subclass of class I aminoacyl-tRNA synthetases"/>
    <property type="match status" value="1"/>
</dbReference>
<evidence type="ECO:0000313" key="14">
    <source>
        <dbReference type="Proteomes" id="UP001431693"/>
    </source>
</evidence>
<dbReference type="CDD" id="cd07962">
    <property type="entry name" value="Anticodon_Ia_Val"/>
    <property type="match status" value="1"/>
</dbReference>
<dbReference type="SUPFAM" id="SSF46589">
    <property type="entry name" value="tRNA-binding arm"/>
    <property type="match status" value="1"/>
</dbReference>
<feature type="domain" description="Aminoacyl-tRNA synthetase class Ia" evidence="10">
    <location>
        <begin position="14"/>
        <end position="562"/>
    </location>
</feature>
<dbReference type="EMBL" id="JASJEX010000003">
    <property type="protein sequence ID" value="MDJ1129903.1"/>
    <property type="molecule type" value="Genomic_DNA"/>
</dbReference>
<dbReference type="CDD" id="cd00817">
    <property type="entry name" value="ValRS_core"/>
    <property type="match status" value="1"/>
</dbReference>
<keyword evidence="6 9" id="KW-0175">Coiled coil</keyword>
<dbReference type="InterPro" id="IPR009008">
    <property type="entry name" value="Val/Leu/Ile-tRNA-synth_edit"/>
</dbReference>